<sequence length="272" mass="29370">MTDISQRPDLAVERVRHALKLRQLRVQRVESLTPHLLRVTLTGEDLDDFVSASFDDHVKVFLPAAPGLPAVLPTLGEQGVIPPADGQKPLARDYTPRRFDRARRELDIDFVIHASGPATTWAAAAQPGDALAIGGPRGSFVVPTAFDWHLLIGDDSALPAIARRLEELPAGVKAIAVIEVTDAQAVLPLASRADTRIVWLHRNGAAQSGLPDAVAGLTLPEGEGYAWAAAESAVARDVRRVLVERHGLDKKRIRASSYWKQGAAGVHESIDE</sequence>
<evidence type="ECO:0000256" key="1">
    <source>
        <dbReference type="ARBA" id="ARBA00035644"/>
    </source>
</evidence>
<dbReference type="Pfam" id="PF04954">
    <property type="entry name" value="SIP"/>
    <property type="match status" value="1"/>
</dbReference>
<dbReference type="InterPro" id="IPR039261">
    <property type="entry name" value="FNR_nucleotide-bd"/>
</dbReference>
<dbReference type="FunFam" id="2.40.30.10:FF:000055">
    <property type="entry name" value="Siderophore-interacting family protein"/>
    <property type="match status" value="1"/>
</dbReference>
<dbReference type="PANTHER" id="PTHR30157">
    <property type="entry name" value="FERRIC REDUCTASE, NADPH-DEPENDENT"/>
    <property type="match status" value="1"/>
</dbReference>
<comment type="caution">
    <text evidence="3">The sequence shown here is derived from an EMBL/GenBank/DDBJ whole genome shotgun (WGS) entry which is preliminary data.</text>
</comment>
<dbReference type="InterPro" id="IPR017927">
    <property type="entry name" value="FAD-bd_FR_type"/>
</dbReference>
<dbReference type="InterPro" id="IPR007037">
    <property type="entry name" value="SIP_rossman_dom"/>
</dbReference>
<accession>A0A261SD60</accession>
<gene>
    <name evidence="3" type="ORF">CEG14_09285</name>
</gene>
<reference evidence="3 4" key="1">
    <citation type="submission" date="2017-05" db="EMBL/GenBank/DDBJ databases">
        <title>Complete and WGS of Bordetella genogroups.</title>
        <authorList>
            <person name="Spilker T."/>
            <person name="LiPuma J."/>
        </authorList>
    </citation>
    <scope>NUCLEOTIDE SEQUENCE [LARGE SCALE GENOMIC DNA]</scope>
    <source>
        <strain evidence="3 4">AU17610</strain>
    </source>
</reference>
<dbReference type="RefSeq" id="WP_094826096.1">
    <property type="nucleotide sequence ID" value="NZ_NEVL01000003.1"/>
</dbReference>
<dbReference type="PROSITE" id="PS51384">
    <property type="entry name" value="FAD_FR"/>
    <property type="match status" value="1"/>
</dbReference>
<organism evidence="3 4">
    <name type="scientific">Bordetella genomosp. 1</name>
    <dbReference type="NCBI Taxonomy" id="1395607"/>
    <lineage>
        <taxon>Bacteria</taxon>
        <taxon>Pseudomonadati</taxon>
        <taxon>Pseudomonadota</taxon>
        <taxon>Betaproteobacteria</taxon>
        <taxon>Burkholderiales</taxon>
        <taxon>Alcaligenaceae</taxon>
        <taxon>Bordetella</taxon>
    </lineage>
</organism>
<dbReference type="InterPro" id="IPR013113">
    <property type="entry name" value="SIP_FAD-bd"/>
</dbReference>
<dbReference type="Gene3D" id="3.40.50.80">
    <property type="entry name" value="Nucleotide-binding domain of ferredoxin-NADP reductase (FNR) module"/>
    <property type="match status" value="1"/>
</dbReference>
<dbReference type="Proteomes" id="UP000217005">
    <property type="component" value="Unassembled WGS sequence"/>
</dbReference>
<name>A0A261SD60_9BORD</name>
<evidence type="ECO:0000313" key="3">
    <source>
        <dbReference type="EMBL" id="OZI35286.1"/>
    </source>
</evidence>
<evidence type="ECO:0000313" key="4">
    <source>
        <dbReference type="Proteomes" id="UP000217005"/>
    </source>
</evidence>
<dbReference type="PANTHER" id="PTHR30157:SF0">
    <property type="entry name" value="NADPH-DEPENDENT FERRIC-CHELATE REDUCTASE"/>
    <property type="match status" value="1"/>
</dbReference>
<dbReference type="OrthoDB" id="9814826at2"/>
<dbReference type="AlphaFoldDB" id="A0A261SD60"/>
<comment type="similarity">
    <text evidence="1">Belongs to the SIP oxidoreductase family.</text>
</comment>
<dbReference type="InterPro" id="IPR039374">
    <property type="entry name" value="SIP_fam"/>
</dbReference>
<dbReference type="InterPro" id="IPR017938">
    <property type="entry name" value="Riboflavin_synthase-like_b-brl"/>
</dbReference>
<dbReference type="GO" id="GO:0016491">
    <property type="term" value="F:oxidoreductase activity"/>
    <property type="evidence" value="ECO:0007669"/>
    <property type="project" value="InterPro"/>
</dbReference>
<evidence type="ECO:0000259" key="2">
    <source>
        <dbReference type="PROSITE" id="PS51384"/>
    </source>
</evidence>
<dbReference type="Gene3D" id="2.40.30.10">
    <property type="entry name" value="Translation factors"/>
    <property type="match status" value="1"/>
</dbReference>
<dbReference type="EMBL" id="NEVL01000003">
    <property type="protein sequence ID" value="OZI35286.1"/>
    <property type="molecule type" value="Genomic_DNA"/>
</dbReference>
<proteinExistence type="inferred from homology"/>
<dbReference type="SUPFAM" id="SSF63380">
    <property type="entry name" value="Riboflavin synthase domain-like"/>
    <property type="match status" value="1"/>
</dbReference>
<dbReference type="Pfam" id="PF08021">
    <property type="entry name" value="FAD_binding_9"/>
    <property type="match status" value="1"/>
</dbReference>
<feature type="domain" description="FAD-binding FR-type" evidence="2">
    <location>
        <begin position="19"/>
        <end position="143"/>
    </location>
</feature>
<protein>
    <submittedName>
        <fullName evidence="3">NADPH-dependent ferric siderophore reductase</fullName>
    </submittedName>
</protein>
<dbReference type="CDD" id="cd06193">
    <property type="entry name" value="siderophore_interacting"/>
    <property type="match status" value="1"/>
</dbReference>